<dbReference type="PANTHER" id="PTHR45620">
    <property type="entry name" value="PDF RECEPTOR-LIKE PROTEIN-RELATED"/>
    <property type="match status" value="1"/>
</dbReference>
<dbReference type="GO" id="GO:0005886">
    <property type="term" value="C:plasma membrane"/>
    <property type="evidence" value="ECO:0007669"/>
    <property type="project" value="TreeGrafter"/>
</dbReference>
<dbReference type="InterPro" id="IPR000832">
    <property type="entry name" value="GPCR_2_secretin-like"/>
</dbReference>
<dbReference type="EMBL" id="GBXM01096598">
    <property type="protein sequence ID" value="JAH11979.1"/>
    <property type="molecule type" value="Transcribed_RNA"/>
</dbReference>
<evidence type="ECO:0000256" key="4">
    <source>
        <dbReference type="ARBA" id="ARBA00023136"/>
    </source>
</evidence>
<comment type="subcellular location">
    <subcellularLocation>
        <location evidence="1">Membrane</location>
        <topology evidence="1">Multi-pass membrane protein</topology>
    </subcellularLocation>
</comment>
<protein>
    <recommendedName>
        <fullName evidence="5">G-protein coupled receptors family 2 profile 2 domain-containing protein</fullName>
    </recommendedName>
</protein>
<keyword evidence="4" id="KW-0472">Membrane</keyword>
<sequence>MQYCVGADYFWLLVEGLYLHNLLVLMVFSENSYFSGYLVVGWGQYLARSGHVGVEGGEFQGWSLAKHSCCPQVSQCRILPAIVNV</sequence>
<feature type="domain" description="G-protein coupled receptors family 2 profile 2" evidence="5">
    <location>
        <begin position="1"/>
        <end position="43"/>
    </location>
</feature>
<dbReference type="InterPro" id="IPR017981">
    <property type="entry name" value="GPCR_2-like_7TM"/>
</dbReference>
<organism evidence="6">
    <name type="scientific">Anguilla anguilla</name>
    <name type="common">European freshwater eel</name>
    <name type="synonym">Muraena anguilla</name>
    <dbReference type="NCBI Taxonomy" id="7936"/>
    <lineage>
        <taxon>Eukaryota</taxon>
        <taxon>Metazoa</taxon>
        <taxon>Chordata</taxon>
        <taxon>Craniata</taxon>
        <taxon>Vertebrata</taxon>
        <taxon>Euteleostomi</taxon>
        <taxon>Actinopterygii</taxon>
        <taxon>Neopterygii</taxon>
        <taxon>Teleostei</taxon>
        <taxon>Anguilliformes</taxon>
        <taxon>Anguillidae</taxon>
        <taxon>Anguilla</taxon>
    </lineage>
</organism>
<evidence type="ECO:0000256" key="1">
    <source>
        <dbReference type="ARBA" id="ARBA00004141"/>
    </source>
</evidence>
<dbReference type="AlphaFoldDB" id="A0A0E9Q5F7"/>
<dbReference type="GO" id="GO:0017046">
    <property type="term" value="F:peptide hormone binding"/>
    <property type="evidence" value="ECO:0007669"/>
    <property type="project" value="TreeGrafter"/>
</dbReference>
<dbReference type="GO" id="GO:0007188">
    <property type="term" value="P:adenylate cyclase-modulating G protein-coupled receptor signaling pathway"/>
    <property type="evidence" value="ECO:0007669"/>
    <property type="project" value="TreeGrafter"/>
</dbReference>
<evidence type="ECO:0000256" key="3">
    <source>
        <dbReference type="ARBA" id="ARBA00022989"/>
    </source>
</evidence>
<reference evidence="6" key="1">
    <citation type="submission" date="2014-11" db="EMBL/GenBank/DDBJ databases">
        <authorList>
            <person name="Amaro Gonzalez C."/>
        </authorList>
    </citation>
    <scope>NUCLEOTIDE SEQUENCE</scope>
</reference>
<proteinExistence type="predicted"/>
<dbReference type="Pfam" id="PF00002">
    <property type="entry name" value="7tm_2"/>
    <property type="match status" value="1"/>
</dbReference>
<evidence type="ECO:0000256" key="2">
    <source>
        <dbReference type="ARBA" id="ARBA00022692"/>
    </source>
</evidence>
<reference evidence="6" key="2">
    <citation type="journal article" date="2015" name="Fish Shellfish Immunol.">
        <title>Early steps in the European eel (Anguilla anguilla)-Vibrio vulnificus interaction in the gills: Role of the RtxA13 toxin.</title>
        <authorList>
            <person name="Callol A."/>
            <person name="Pajuelo D."/>
            <person name="Ebbesson L."/>
            <person name="Teles M."/>
            <person name="MacKenzie S."/>
            <person name="Amaro C."/>
        </authorList>
    </citation>
    <scope>NUCLEOTIDE SEQUENCE</scope>
</reference>
<evidence type="ECO:0000259" key="5">
    <source>
        <dbReference type="PROSITE" id="PS50261"/>
    </source>
</evidence>
<name>A0A0E9Q5F7_ANGAN</name>
<evidence type="ECO:0000313" key="6">
    <source>
        <dbReference type="EMBL" id="JAH11979.1"/>
    </source>
</evidence>
<dbReference type="GO" id="GO:0007166">
    <property type="term" value="P:cell surface receptor signaling pathway"/>
    <property type="evidence" value="ECO:0007669"/>
    <property type="project" value="InterPro"/>
</dbReference>
<dbReference type="GO" id="GO:0016519">
    <property type="term" value="F:gastric inhibitory peptide receptor activity"/>
    <property type="evidence" value="ECO:0007669"/>
    <property type="project" value="TreeGrafter"/>
</dbReference>
<dbReference type="PANTHER" id="PTHR45620:SF5">
    <property type="entry name" value="GASTRIC INHIBITORY POLYPEPTIDE RECEPTOR"/>
    <property type="match status" value="1"/>
</dbReference>
<dbReference type="InterPro" id="IPR050332">
    <property type="entry name" value="GPCR_2"/>
</dbReference>
<keyword evidence="3" id="KW-1133">Transmembrane helix</keyword>
<dbReference type="GO" id="GO:0008528">
    <property type="term" value="F:G protein-coupled peptide receptor activity"/>
    <property type="evidence" value="ECO:0007669"/>
    <property type="project" value="TreeGrafter"/>
</dbReference>
<dbReference type="PROSITE" id="PS50261">
    <property type="entry name" value="G_PROTEIN_RECEP_F2_4"/>
    <property type="match status" value="1"/>
</dbReference>
<keyword evidence="2" id="KW-0812">Transmembrane</keyword>
<dbReference type="Gene3D" id="1.20.1070.10">
    <property type="entry name" value="Rhodopsin 7-helix transmembrane proteins"/>
    <property type="match status" value="1"/>
</dbReference>
<accession>A0A0E9Q5F7</accession>